<sequence>MKFMKLGSRPDSFQKDGKNVRFVATDLATDIVINVGDAKFYLHRFPLLSKCGRLQKTVTITDETSDEINMSDMPGGPSAFEICAKFCYGMTVTLNAYNVIAARCAAEYLEMQESVEKGNIIYKIEVFLNTSIFRSWKDSIIVLQTTKSFLSWCEDLKLVERCVDSIASKAVMDTSMVNWSYTYNRKKLLSENGLETHWNGVMKEQSVPEDWWIDDLAELELDLYKRVIITIKSKGGMPSQVIGEALKAYMYKRLPSFSKGSMVNKDNVLKNKTLLETITWLLPKEKGAVPCGFLLKFLKLANLLDIGDMVKKDLIKRIGRQLDEASLSDLLIPAPEGERIRYDIEMVLSIVEEFVMQGCGDSHTSPLVSKDLKESRNPIFTSSNTKLAVAKLVDGYLAEVAQDPNFPLTKFVDLAEMLSNDSRPSHDALYHAIDMYLKEHPGMSKSEKKKICGLMNCKKLSADASMHAVQNERLPLRVVVQVLFFEQVRSSVTAAGGRGSYGSSRSGATANTEDEWDVIPRVEDLKQFKSMKLTTSASRKESNRSIRNTDTNTSKDDVNDSKVKGNAMPVKMITKFWSSKGLQGGENSSSDTSESPVEESKSTPAKNMRHSMS</sequence>
<feature type="compositionally biased region" description="Basic and acidic residues" evidence="4">
    <location>
        <begin position="553"/>
        <end position="563"/>
    </location>
</feature>
<comment type="caution">
    <text evidence="6">The sequence shown here is derived from an EMBL/GenBank/DDBJ whole genome shotgun (WGS) entry which is preliminary data.</text>
</comment>
<feature type="compositionally biased region" description="Polar residues" evidence="4">
    <location>
        <begin position="576"/>
        <end position="595"/>
    </location>
</feature>
<reference evidence="6" key="2">
    <citation type="journal article" date="2022" name="Hortic Res">
        <title>The genome of Dioscorea zingiberensis sheds light on the biosynthesis, origin and evolution of the medicinally important diosgenin saponins.</title>
        <authorList>
            <person name="Li Y."/>
            <person name="Tan C."/>
            <person name="Li Z."/>
            <person name="Guo J."/>
            <person name="Li S."/>
            <person name="Chen X."/>
            <person name="Wang C."/>
            <person name="Dai X."/>
            <person name="Yang H."/>
            <person name="Song W."/>
            <person name="Hou L."/>
            <person name="Xu J."/>
            <person name="Tong Z."/>
            <person name="Xu A."/>
            <person name="Yuan X."/>
            <person name="Wang W."/>
            <person name="Yang Q."/>
            <person name="Chen L."/>
            <person name="Sun Z."/>
            <person name="Wang K."/>
            <person name="Pan B."/>
            <person name="Chen J."/>
            <person name="Bao Y."/>
            <person name="Liu F."/>
            <person name="Qi X."/>
            <person name="Gang D.R."/>
            <person name="Wen J."/>
            <person name="Li J."/>
        </authorList>
    </citation>
    <scope>NUCLEOTIDE SEQUENCE</scope>
    <source>
        <strain evidence="6">Dzin_1.0</strain>
    </source>
</reference>
<dbReference type="Pfam" id="PF00651">
    <property type="entry name" value="BTB"/>
    <property type="match status" value="1"/>
</dbReference>
<evidence type="ECO:0000313" key="6">
    <source>
        <dbReference type="EMBL" id="KAJ0982111.1"/>
    </source>
</evidence>
<keyword evidence="2" id="KW-0833">Ubl conjugation pathway</keyword>
<dbReference type="InterPro" id="IPR000210">
    <property type="entry name" value="BTB/POZ_dom"/>
</dbReference>
<feature type="region of interest" description="Disordered" evidence="4">
    <location>
        <begin position="494"/>
        <end position="515"/>
    </location>
</feature>
<reference evidence="6" key="1">
    <citation type="submission" date="2021-03" db="EMBL/GenBank/DDBJ databases">
        <authorList>
            <person name="Li Z."/>
            <person name="Yang C."/>
        </authorList>
    </citation>
    <scope>NUCLEOTIDE SEQUENCE</scope>
    <source>
        <strain evidence="6">Dzin_1.0</strain>
        <tissue evidence="6">Leaf</tissue>
    </source>
</reference>
<feature type="domain" description="NPH3" evidence="5">
    <location>
        <begin position="210"/>
        <end position="489"/>
    </location>
</feature>
<dbReference type="PANTHER" id="PTHR32370">
    <property type="entry name" value="OS12G0117600 PROTEIN"/>
    <property type="match status" value="1"/>
</dbReference>
<dbReference type="SUPFAM" id="SSF54695">
    <property type="entry name" value="POZ domain"/>
    <property type="match status" value="1"/>
</dbReference>
<evidence type="ECO:0000259" key="5">
    <source>
        <dbReference type="PROSITE" id="PS51649"/>
    </source>
</evidence>
<evidence type="ECO:0000256" key="2">
    <source>
        <dbReference type="ARBA" id="ARBA00022786"/>
    </source>
</evidence>
<dbReference type="InterPro" id="IPR027356">
    <property type="entry name" value="NPH3_dom"/>
</dbReference>
<dbReference type="AlphaFoldDB" id="A0A9D5HMP9"/>
<dbReference type="InterPro" id="IPR011333">
    <property type="entry name" value="SKP1/BTB/POZ_sf"/>
</dbReference>
<dbReference type="PROSITE" id="PS51649">
    <property type="entry name" value="NPH3"/>
    <property type="match status" value="1"/>
</dbReference>
<dbReference type="InterPro" id="IPR043454">
    <property type="entry name" value="NPH3/RPT2-like"/>
</dbReference>
<feature type="compositionally biased region" description="Low complexity" evidence="4">
    <location>
        <begin position="501"/>
        <end position="510"/>
    </location>
</feature>
<keyword evidence="7" id="KW-1185">Reference proteome</keyword>
<gene>
    <name evidence="6" type="ORF">J5N97_010366</name>
</gene>
<dbReference type="EMBL" id="JAGGNH010000002">
    <property type="protein sequence ID" value="KAJ0982111.1"/>
    <property type="molecule type" value="Genomic_DNA"/>
</dbReference>
<dbReference type="Gene3D" id="3.30.710.10">
    <property type="entry name" value="Potassium Channel Kv1.1, Chain A"/>
    <property type="match status" value="1"/>
</dbReference>
<evidence type="ECO:0000256" key="1">
    <source>
        <dbReference type="ARBA" id="ARBA00004906"/>
    </source>
</evidence>
<dbReference type="Pfam" id="PF03000">
    <property type="entry name" value="NPH3"/>
    <property type="match status" value="1"/>
</dbReference>
<accession>A0A9D5HMP9</accession>
<protein>
    <recommendedName>
        <fullName evidence="5">NPH3 domain-containing protein</fullName>
    </recommendedName>
</protein>
<evidence type="ECO:0000313" key="7">
    <source>
        <dbReference type="Proteomes" id="UP001085076"/>
    </source>
</evidence>
<comment type="similarity">
    <text evidence="3">Belongs to the NPH3 family.</text>
</comment>
<dbReference type="OrthoDB" id="624345at2759"/>
<evidence type="ECO:0000256" key="3">
    <source>
        <dbReference type="PROSITE-ProRule" id="PRU00982"/>
    </source>
</evidence>
<comment type="pathway">
    <text evidence="1">Protein modification; protein ubiquitination.</text>
</comment>
<evidence type="ECO:0000256" key="4">
    <source>
        <dbReference type="SAM" id="MobiDB-lite"/>
    </source>
</evidence>
<feature type="region of interest" description="Disordered" evidence="4">
    <location>
        <begin position="530"/>
        <end position="613"/>
    </location>
</feature>
<organism evidence="6 7">
    <name type="scientific">Dioscorea zingiberensis</name>
    <dbReference type="NCBI Taxonomy" id="325984"/>
    <lineage>
        <taxon>Eukaryota</taxon>
        <taxon>Viridiplantae</taxon>
        <taxon>Streptophyta</taxon>
        <taxon>Embryophyta</taxon>
        <taxon>Tracheophyta</taxon>
        <taxon>Spermatophyta</taxon>
        <taxon>Magnoliopsida</taxon>
        <taxon>Liliopsida</taxon>
        <taxon>Dioscoreales</taxon>
        <taxon>Dioscoreaceae</taxon>
        <taxon>Dioscorea</taxon>
    </lineage>
</organism>
<dbReference type="Proteomes" id="UP001085076">
    <property type="component" value="Miscellaneous, Linkage group lg02"/>
</dbReference>
<proteinExistence type="inferred from homology"/>
<name>A0A9D5HMP9_9LILI</name>